<keyword evidence="2" id="KW-1185">Reference proteome</keyword>
<dbReference type="InterPro" id="IPR025961">
    <property type="entry name" value="Metal_resist"/>
</dbReference>
<dbReference type="RefSeq" id="WP_380094582.1">
    <property type="nucleotide sequence ID" value="NZ_JBHRYD010000001.1"/>
</dbReference>
<organism evidence="1 2">
    <name type="scientific">Devosia honganensis</name>
    <dbReference type="NCBI Taxonomy" id="1610527"/>
    <lineage>
        <taxon>Bacteria</taxon>
        <taxon>Pseudomonadati</taxon>
        <taxon>Pseudomonadota</taxon>
        <taxon>Alphaproteobacteria</taxon>
        <taxon>Hyphomicrobiales</taxon>
        <taxon>Devosiaceae</taxon>
        <taxon>Devosia</taxon>
    </lineage>
</organism>
<dbReference type="Proteomes" id="UP001595613">
    <property type="component" value="Unassembled WGS sequence"/>
</dbReference>
<accession>A0ABV7WXR0</accession>
<reference evidence="2" key="1">
    <citation type="journal article" date="2019" name="Int. J. Syst. Evol. Microbiol.">
        <title>The Global Catalogue of Microorganisms (GCM) 10K type strain sequencing project: providing services to taxonomists for standard genome sequencing and annotation.</title>
        <authorList>
            <consortium name="The Broad Institute Genomics Platform"/>
            <consortium name="The Broad Institute Genome Sequencing Center for Infectious Disease"/>
            <person name="Wu L."/>
            <person name="Ma J."/>
        </authorList>
    </citation>
    <scope>NUCLEOTIDE SEQUENCE [LARGE SCALE GENOMIC DNA]</scope>
    <source>
        <strain evidence="2">KCTC 42281</strain>
    </source>
</reference>
<dbReference type="EMBL" id="JBHRYD010000001">
    <property type="protein sequence ID" value="MFC3703634.1"/>
    <property type="molecule type" value="Genomic_DNA"/>
</dbReference>
<comment type="caution">
    <text evidence="1">The sequence shown here is derived from an EMBL/GenBank/DDBJ whole genome shotgun (WGS) entry which is preliminary data.</text>
</comment>
<dbReference type="Gene3D" id="1.20.120.1490">
    <property type="match status" value="1"/>
</dbReference>
<sequence>MAQERRSTRTVLLAGIVVLGLGAIGAVGAVQAGDPFNGMWGHGGMGGSGFGGPMIGSMLDRALGSVDASDAQRAEIRGIVDEASAEIGAMTADADTMKKQVATLLAAETIDRAAFETLRRQALETGDAVSARALEAFLDAAEVLSPDQRTILLEQQNGFGPRFGLGRR</sequence>
<dbReference type="Pfam" id="PF13801">
    <property type="entry name" value="Metal_resist"/>
    <property type="match status" value="1"/>
</dbReference>
<protein>
    <submittedName>
        <fullName evidence="1">Periplasmic heavy metal sensor</fullName>
    </submittedName>
</protein>
<gene>
    <name evidence="1" type="ORF">ACFOOL_02540</name>
</gene>
<evidence type="ECO:0000313" key="1">
    <source>
        <dbReference type="EMBL" id="MFC3703634.1"/>
    </source>
</evidence>
<proteinExistence type="predicted"/>
<evidence type="ECO:0000313" key="2">
    <source>
        <dbReference type="Proteomes" id="UP001595613"/>
    </source>
</evidence>
<name>A0ABV7WXR0_9HYPH</name>